<dbReference type="Gene3D" id="3.20.20.140">
    <property type="entry name" value="Metal-dependent hydrolases"/>
    <property type="match status" value="1"/>
</dbReference>
<protein>
    <recommendedName>
        <fullName evidence="3 8">N-acetylglucosamine-6-phosphate deacetylase</fullName>
        <ecNumber evidence="2 8">3.5.1.25</ecNumber>
    </recommendedName>
</protein>
<dbReference type="GO" id="GO:0008448">
    <property type="term" value="F:N-acetylglucosamine-6-phosphate deacetylase activity"/>
    <property type="evidence" value="ECO:0007669"/>
    <property type="project" value="UniProtKB-UniRule"/>
</dbReference>
<feature type="binding site" evidence="10">
    <location>
        <position position="271"/>
    </location>
    <ligand>
        <name>substrate</name>
    </ligand>
</feature>
<comment type="cofactor">
    <cofactor evidence="11">
        <name>a divalent metal cation</name>
        <dbReference type="ChEBI" id="CHEBI:60240"/>
    </cofactor>
    <text evidence="11">Binds 1 divalent metal cation per subunit.</text>
</comment>
<dbReference type="GO" id="GO:0046872">
    <property type="term" value="F:metal ion binding"/>
    <property type="evidence" value="ECO:0007669"/>
    <property type="project" value="UniProtKB-KW"/>
</dbReference>
<proteinExistence type="inferred from homology"/>
<feature type="binding site" evidence="11">
    <location>
        <position position="146"/>
    </location>
    <ligand>
        <name>Zn(2+)</name>
        <dbReference type="ChEBI" id="CHEBI:29105"/>
    </ligand>
</feature>
<dbReference type="Pfam" id="PF01979">
    <property type="entry name" value="Amidohydro_1"/>
    <property type="match status" value="1"/>
</dbReference>
<evidence type="ECO:0000259" key="12">
    <source>
        <dbReference type="Pfam" id="PF01979"/>
    </source>
</evidence>
<evidence type="ECO:0000313" key="14">
    <source>
        <dbReference type="Proteomes" id="UP001165065"/>
    </source>
</evidence>
<dbReference type="SUPFAM" id="SSF51556">
    <property type="entry name" value="Metallo-dependent hydrolases"/>
    <property type="match status" value="1"/>
</dbReference>
<evidence type="ECO:0000256" key="2">
    <source>
        <dbReference type="ARBA" id="ARBA00011899"/>
    </source>
</evidence>
<dbReference type="GO" id="GO:0019262">
    <property type="term" value="P:N-acetylneuraminate catabolic process"/>
    <property type="evidence" value="ECO:0007669"/>
    <property type="project" value="UniProtKB-ARBA"/>
</dbReference>
<dbReference type="Proteomes" id="UP001165065">
    <property type="component" value="Unassembled WGS sequence"/>
</dbReference>
<evidence type="ECO:0000256" key="4">
    <source>
        <dbReference type="ARBA" id="ARBA00022723"/>
    </source>
</evidence>
<keyword evidence="14" id="KW-1185">Reference proteome</keyword>
<keyword evidence="4 11" id="KW-0479">Metal-binding</keyword>
<feature type="domain" description="Amidohydrolase-related" evidence="12">
    <location>
        <begin position="141"/>
        <end position="398"/>
    </location>
</feature>
<dbReference type="InterPro" id="IPR011059">
    <property type="entry name" value="Metal-dep_hydrolase_composite"/>
</dbReference>
<evidence type="ECO:0000256" key="10">
    <source>
        <dbReference type="PIRSR" id="PIRSR038994-2"/>
    </source>
</evidence>
<comment type="similarity">
    <text evidence="1 8">Belongs to the metallo-dependent hydrolases superfamily. NagA family.</text>
</comment>
<comment type="caution">
    <text evidence="13">The sequence shown here is derived from an EMBL/GenBank/DDBJ whole genome shotgun (WGS) entry which is preliminary data.</text>
</comment>
<dbReference type="PANTHER" id="PTHR11113">
    <property type="entry name" value="N-ACETYLGLUCOSAMINE-6-PHOSPHATE DEACETYLASE"/>
    <property type="match status" value="1"/>
</dbReference>
<comment type="catalytic activity">
    <reaction evidence="7 8">
        <text>N-acetyl-D-glucosamine 6-phosphate + H2O = D-glucosamine 6-phosphate + acetate</text>
        <dbReference type="Rhea" id="RHEA:22936"/>
        <dbReference type="ChEBI" id="CHEBI:15377"/>
        <dbReference type="ChEBI" id="CHEBI:30089"/>
        <dbReference type="ChEBI" id="CHEBI:57513"/>
        <dbReference type="ChEBI" id="CHEBI:58725"/>
        <dbReference type="EC" id="3.5.1.25"/>
    </reaction>
</comment>
<feature type="binding site" evidence="11">
    <location>
        <position position="212"/>
    </location>
    <ligand>
        <name>Zn(2+)</name>
        <dbReference type="ChEBI" id="CHEBI:29105"/>
    </ligand>
</feature>
<dbReference type="OrthoDB" id="10264777at2759"/>
<evidence type="ECO:0000256" key="1">
    <source>
        <dbReference type="ARBA" id="ARBA00010716"/>
    </source>
</evidence>
<dbReference type="SUPFAM" id="SSF51338">
    <property type="entry name" value="Composite domain of metallo-dependent hydrolases"/>
    <property type="match status" value="1"/>
</dbReference>
<dbReference type="InterPro" id="IPR032466">
    <property type="entry name" value="Metal_Hydrolase"/>
</dbReference>
<dbReference type="EMBL" id="BRYA01001297">
    <property type="protein sequence ID" value="GMI41445.1"/>
    <property type="molecule type" value="Genomic_DNA"/>
</dbReference>
<sequence length="415" mass="44934">MACFQNFTLVDVSDGEGRLVHHSCMIIENGRITQLGGDELHQKWDGKASDIVDLQGHFVAPGFLDLQTNGSFGVDYSGPTPSRSKFVSVARKLCRQGVTGYCPTLVSLRSDQYRSILPELVPGGDGGEDAEKTAGLGARNFGVHVEGPYFCRLKKGAHKEENIMNPSGFREFLELTGESDGIAIVTMAPELPRGIDTIVELTERDIVVSMGHTSAGVEDGRRAVQAGATLITHLFNAMNGLHHRKPGLLGLLTGGDEERRPYWSLICDGIHVCKEAVCLAYSAHPKGCVLVTDSMAAMGCDDGELDLGDVKVIVKNNKATVAGTDTLAGAVTMLDECLRIFMSFTGCSLPDAVRCVTVHPARILGRRGDLHVGGNADFVVLDKETHSVLKTYIAGKLVFEEEPNTYLKRKYREDN</sequence>
<evidence type="ECO:0000256" key="11">
    <source>
        <dbReference type="PIRSR" id="PIRSR038994-3"/>
    </source>
</evidence>
<evidence type="ECO:0000313" key="13">
    <source>
        <dbReference type="EMBL" id="GMI41445.1"/>
    </source>
</evidence>
<dbReference type="InterPro" id="IPR003764">
    <property type="entry name" value="GlcNAc_6-P_deAcase"/>
</dbReference>
<reference evidence="14" key="1">
    <citation type="journal article" date="2023" name="Commun. Biol.">
        <title>Genome analysis of Parmales, the sister group of diatoms, reveals the evolutionary specialization of diatoms from phago-mixotrophs to photoautotrophs.</title>
        <authorList>
            <person name="Ban H."/>
            <person name="Sato S."/>
            <person name="Yoshikawa S."/>
            <person name="Yamada K."/>
            <person name="Nakamura Y."/>
            <person name="Ichinomiya M."/>
            <person name="Sato N."/>
            <person name="Blanc-Mathieu R."/>
            <person name="Endo H."/>
            <person name="Kuwata A."/>
            <person name="Ogata H."/>
        </authorList>
    </citation>
    <scope>NUCLEOTIDE SEQUENCE [LARGE SCALE GENOMIC DNA]</scope>
</reference>
<dbReference type="PANTHER" id="PTHR11113:SF14">
    <property type="entry name" value="N-ACETYLGLUCOSAMINE-6-PHOSPHATE DEACETYLASE"/>
    <property type="match status" value="1"/>
</dbReference>
<keyword evidence="5 8" id="KW-0378">Hydrolase</keyword>
<feature type="binding site" evidence="10">
    <location>
        <begin position="327"/>
        <end position="329"/>
    </location>
    <ligand>
        <name>substrate</name>
    </ligand>
</feature>
<evidence type="ECO:0000256" key="8">
    <source>
        <dbReference type="PIRNR" id="PIRNR038994"/>
    </source>
</evidence>
<accession>A0A9W7GA48</accession>
<evidence type="ECO:0000256" key="7">
    <source>
        <dbReference type="ARBA" id="ARBA00047647"/>
    </source>
</evidence>
<dbReference type="PIRSF" id="PIRSF038994">
    <property type="entry name" value="NagA"/>
    <property type="match status" value="1"/>
</dbReference>
<gene>
    <name evidence="13" type="ORF">TrCOL_g1482</name>
</gene>
<evidence type="ECO:0000256" key="5">
    <source>
        <dbReference type="ARBA" id="ARBA00022801"/>
    </source>
</evidence>
<organism evidence="13 14">
    <name type="scientific">Triparma columacea</name>
    <dbReference type="NCBI Taxonomy" id="722753"/>
    <lineage>
        <taxon>Eukaryota</taxon>
        <taxon>Sar</taxon>
        <taxon>Stramenopiles</taxon>
        <taxon>Ochrophyta</taxon>
        <taxon>Bolidophyceae</taxon>
        <taxon>Parmales</taxon>
        <taxon>Triparmaceae</taxon>
        <taxon>Triparma</taxon>
    </lineage>
</organism>
<dbReference type="GO" id="GO:0006046">
    <property type="term" value="P:N-acetylglucosamine catabolic process"/>
    <property type="evidence" value="ECO:0007669"/>
    <property type="project" value="TreeGrafter"/>
</dbReference>
<evidence type="ECO:0000256" key="3">
    <source>
        <dbReference type="ARBA" id="ARBA00018029"/>
    </source>
</evidence>
<evidence type="ECO:0000256" key="6">
    <source>
        <dbReference type="ARBA" id="ARBA00023277"/>
    </source>
</evidence>
<feature type="active site" description="Proton donor/acceptor" evidence="9">
    <location>
        <position position="293"/>
    </location>
</feature>
<feature type="binding site" evidence="10">
    <location>
        <position position="157"/>
    </location>
    <ligand>
        <name>substrate</name>
    </ligand>
</feature>
<evidence type="ECO:0000256" key="9">
    <source>
        <dbReference type="PIRSR" id="PIRSR038994-1"/>
    </source>
</evidence>
<keyword evidence="6 8" id="KW-0119">Carbohydrate metabolism</keyword>
<dbReference type="AlphaFoldDB" id="A0A9W7GA48"/>
<feature type="binding site" evidence="11">
    <location>
        <position position="233"/>
    </location>
    <ligand>
        <name>Zn(2+)</name>
        <dbReference type="ChEBI" id="CHEBI:29105"/>
    </ligand>
</feature>
<dbReference type="GO" id="GO:0106279">
    <property type="term" value="P:negative regulation of UDP-N-acetylglucosamine biosynthetic process"/>
    <property type="evidence" value="ECO:0007669"/>
    <property type="project" value="UniProtKB-ARBA"/>
</dbReference>
<dbReference type="EC" id="3.5.1.25" evidence="2 8"/>
<name>A0A9W7GA48_9STRA</name>
<feature type="binding site" evidence="10">
    <location>
        <begin position="236"/>
        <end position="237"/>
    </location>
    <ligand>
        <name>substrate</name>
    </ligand>
</feature>
<feature type="binding site" evidence="10">
    <location>
        <position position="244"/>
    </location>
    <ligand>
        <name>substrate</name>
    </ligand>
</feature>
<dbReference type="InterPro" id="IPR006680">
    <property type="entry name" value="Amidohydro-rel"/>
</dbReference>
<dbReference type="Gene3D" id="2.30.40.10">
    <property type="entry name" value="Urease, subunit C, domain 1"/>
    <property type="match status" value="1"/>
</dbReference>
<dbReference type="FunFam" id="3.20.20.140:FF:000023">
    <property type="entry name" value="N-acetylglucosamine-6-phosphate deacetylase"/>
    <property type="match status" value="1"/>
</dbReference>